<dbReference type="InterPro" id="IPR002838">
    <property type="entry name" value="AIM24"/>
</dbReference>
<dbReference type="Gene3D" id="3.60.160.10">
    <property type="entry name" value="Mitochondrial biogenesis AIM24"/>
    <property type="match status" value="1"/>
</dbReference>
<sequence>MKGDDSMDLKEKMKVIESVSDGGSTFEVLEFDNLDGASDPAMAMALYFAKQSGLRSRIVRVKLNNSSVKTEAGALYYSKGNLVSDAKMGGVGGFFKKGISGALTSESLVKPSYKGTGEIYLEPSFKHYYIMELKNETIIIDKGVFYCCSDSLELKAVSQKNVSSAILGGDGIFQLRVSGTGVLILELSVPKNEIVEYELNGSEELKVDGDFSFARTASVNFSVTKSQKSLFKSAMSGEGFLNTYSGTGKVWLAPTSSIYREFGYGFMPGNSGMDNNEID</sequence>
<comment type="caution">
    <text evidence="1">The sequence shown here is derived from an EMBL/GenBank/DDBJ whole genome shotgun (WGS) entry which is preliminary data.</text>
</comment>
<evidence type="ECO:0000313" key="1">
    <source>
        <dbReference type="EMBL" id="EEA85495.1"/>
    </source>
</evidence>
<protein>
    <recommendedName>
        <fullName evidence="3">AIM24 family protein</fullName>
    </recommendedName>
</protein>
<dbReference type="InterPro" id="IPR036983">
    <property type="entry name" value="AIM24_sf"/>
</dbReference>
<dbReference type="EMBL" id="ABWP01000033">
    <property type="protein sequence ID" value="EEA85495.1"/>
    <property type="molecule type" value="Genomic_DNA"/>
</dbReference>
<dbReference type="PANTHER" id="PTHR38074:SF1">
    <property type="entry name" value="ALTERED INHERITANCE OF MITOCHONDRIA PROTEIN 24, MITOCHONDRIAL"/>
    <property type="match status" value="1"/>
</dbReference>
<dbReference type="Proteomes" id="UP000003178">
    <property type="component" value="Unassembled WGS sequence"/>
</dbReference>
<keyword evidence="2" id="KW-1185">Reference proteome</keyword>
<dbReference type="SUPFAM" id="SSF51219">
    <property type="entry name" value="TRAP-like"/>
    <property type="match status" value="1"/>
</dbReference>
<dbReference type="AlphaFoldDB" id="B6FYA0"/>
<name>B6FYA0_PEPHT</name>
<accession>B6FYA0</accession>
<dbReference type="Pfam" id="PF01987">
    <property type="entry name" value="AIM24"/>
    <property type="match status" value="1"/>
</dbReference>
<dbReference type="eggNOG" id="COG2013">
    <property type="taxonomic scope" value="Bacteria"/>
</dbReference>
<organism evidence="1 2">
    <name type="scientific">Peptacetobacter hiranonis (strain DSM 13275 / JCM 10541 / KCTC 15199 / TO-931)</name>
    <name type="common">Clostridium hiranonis</name>
    <dbReference type="NCBI Taxonomy" id="500633"/>
    <lineage>
        <taxon>Bacteria</taxon>
        <taxon>Bacillati</taxon>
        <taxon>Bacillota</taxon>
        <taxon>Clostridia</taxon>
        <taxon>Peptostreptococcales</taxon>
        <taxon>Peptostreptococcaceae</taxon>
        <taxon>Peptacetobacter</taxon>
    </lineage>
</organism>
<dbReference type="PANTHER" id="PTHR38074">
    <property type="entry name" value="ALTERED INHERITANCE OF MITOCHONDRIA PROTEIN 24, MITOCHONDRIAL"/>
    <property type="match status" value="1"/>
</dbReference>
<dbReference type="InterPro" id="IPR016031">
    <property type="entry name" value="Trp_RNA-bd_attenuator-like_dom"/>
</dbReference>
<gene>
    <name evidence="1" type="ORF">CLOHIR_00851</name>
</gene>
<evidence type="ECO:0008006" key="3">
    <source>
        <dbReference type="Google" id="ProtNLM"/>
    </source>
</evidence>
<evidence type="ECO:0000313" key="2">
    <source>
        <dbReference type="Proteomes" id="UP000003178"/>
    </source>
</evidence>
<dbReference type="STRING" id="500633.CLOHIR_00851"/>
<reference evidence="1 2" key="1">
    <citation type="submission" date="2008-09" db="EMBL/GenBank/DDBJ databases">
        <authorList>
            <person name="Fulton L."/>
            <person name="Clifton S."/>
            <person name="Fulton B."/>
            <person name="Xu J."/>
            <person name="Minx P."/>
            <person name="Pepin K.H."/>
            <person name="Johnson M."/>
            <person name="Thiruvilangam P."/>
            <person name="Bhonagiri V."/>
            <person name="Nash W.E."/>
            <person name="Mardis E.R."/>
            <person name="Wilson R.K."/>
        </authorList>
    </citation>
    <scope>NUCLEOTIDE SEQUENCE [LARGE SCALE GENOMIC DNA]</scope>
    <source>
        <strain evidence="1 2">DSM 13275</strain>
    </source>
</reference>
<reference evidence="1 2" key="2">
    <citation type="submission" date="2008-10" db="EMBL/GenBank/DDBJ databases">
        <title>Draft genome sequence of Clostridium hiranonis (DSM 13275).</title>
        <authorList>
            <person name="Sudarsanam P."/>
            <person name="Ley R."/>
            <person name="Guruge J."/>
            <person name="Turnbaugh P.J."/>
            <person name="Mahowald M."/>
            <person name="Liep D."/>
            <person name="Gordon J."/>
        </authorList>
    </citation>
    <scope>NUCLEOTIDE SEQUENCE [LARGE SCALE GENOMIC DNA]</scope>
    <source>
        <strain evidence="1 2">DSM 13275</strain>
    </source>
</reference>
<dbReference type="HOGENOM" id="CLU_040551_2_0_9"/>
<proteinExistence type="predicted"/>